<dbReference type="SUPFAM" id="SSF54995">
    <property type="entry name" value="Ribosomal protein S6"/>
    <property type="match status" value="1"/>
</dbReference>
<dbReference type="CDD" id="cd00473">
    <property type="entry name" value="bS6"/>
    <property type="match status" value="1"/>
</dbReference>
<dbReference type="InterPro" id="IPR000529">
    <property type="entry name" value="Ribosomal_bS6"/>
</dbReference>
<dbReference type="PANTHER" id="PTHR21011:SF1">
    <property type="entry name" value="SMALL RIBOSOMAL SUBUNIT PROTEIN BS6M"/>
    <property type="match status" value="1"/>
</dbReference>
<dbReference type="RefSeq" id="WP_119061829.1">
    <property type="nucleotide sequence ID" value="NZ_QXDF01000001.1"/>
</dbReference>
<dbReference type="GO" id="GO:0022627">
    <property type="term" value="C:cytosolic small ribosomal subunit"/>
    <property type="evidence" value="ECO:0007669"/>
    <property type="project" value="TreeGrafter"/>
</dbReference>
<dbReference type="OrthoDB" id="9812702at2"/>
<dbReference type="Proteomes" id="UP000266273">
    <property type="component" value="Unassembled WGS sequence"/>
</dbReference>
<evidence type="ECO:0000256" key="4">
    <source>
        <dbReference type="ARBA" id="ARBA00035104"/>
    </source>
</evidence>
<dbReference type="Pfam" id="PF01250">
    <property type="entry name" value="Ribosomal_S6"/>
    <property type="match status" value="1"/>
</dbReference>
<evidence type="ECO:0000256" key="6">
    <source>
        <dbReference type="HAMAP-Rule" id="MF_00360"/>
    </source>
</evidence>
<comment type="similarity">
    <text evidence="1 6">Belongs to the bacterial ribosomal protein bS6 family.</text>
</comment>
<dbReference type="InterPro" id="IPR035980">
    <property type="entry name" value="Ribosomal_bS6_sf"/>
</dbReference>
<dbReference type="HAMAP" id="MF_00360">
    <property type="entry name" value="Ribosomal_bS6"/>
    <property type="match status" value="1"/>
</dbReference>
<evidence type="ECO:0000313" key="8">
    <source>
        <dbReference type="EMBL" id="RIA56474.1"/>
    </source>
</evidence>
<evidence type="ECO:0000256" key="2">
    <source>
        <dbReference type="ARBA" id="ARBA00022980"/>
    </source>
</evidence>
<keyword evidence="6" id="KW-0699">rRNA-binding</keyword>
<dbReference type="InterPro" id="IPR014717">
    <property type="entry name" value="Transl_elong_EF1B/ribsomal_bS6"/>
</dbReference>
<evidence type="ECO:0000313" key="9">
    <source>
        <dbReference type="Proteomes" id="UP000266273"/>
    </source>
</evidence>
<evidence type="ECO:0000256" key="3">
    <source>
        <dbReference type="ARBA" id="ARBA00023274"/>
    </source>
</evidence>
<dbReference type="GO" id="GO:0006412">
    <property type="term" value="P:translation"/>
    <property type="evidence" value="ECO:0007669"/>
    <property type="project" value="UniProtKB-UniRule"/>
</dbReference>
<dbReference type="PANTHER" id="PTHR21011">
    <property type="entry name" value="MITOCHONDRIAL 28S RIBOSOMAL PROTEIN S6"/>
    <property type="match status" value="1"/>
</dbReference>
<accession>A0A397QEI1</accession>
<evidence type="ECO:0000256" key="1">
    <source>
        <dbReference type="ARBA" id="ARBA00009512"/>
    </source>
</evidence>
<dbReference type="InterPro" id="IPR020814">
    <property type="entry name" value="Ribosomal_S6_plastid/chlpt"/>
</dbReference>
<dbReference type="GO" id="GO:0070181">
    <property type="term" value="F:small ribosomal subunit rRNA binding"/>
    <property type="evidence" value="ECO:0007669"/>
    <property type="project" value="TreeGrafter"/>
</dbReference>
<keyword evidence="6" id="KW-0694">RNA-binding</keyword>
<keyword evidence="2 6" id="KW-0689">Ribosomal protein</keyword>
<dbReference type="AlphaFoldDB" id="A0A397QEI1"/>
<protein>
    <recommendedName>
        <fullName evidence="5 6">Small ribosomal subunit protein bS6</fullName>
    </recommendedName>
</protein>
<feature type="compositionally biased region" description="Basic and acidic residues" evidence="7">
    <location>
        <begin position="97"/>
        <end position="111"/>
    </location>
</feature>
<reference evidence="8 9" key="1">
    <citation type="submission" date="2018-08" db="EMBL/GenBank/DDBJ databases">
        <title>Genomic Encyclopedia of Archaeal and Bacterial Type Strains, Phase II (KMG-II): from individual species to whole genera.</title>
        <authorList>
            <person name="Goeker M."/>
        </authorList>
    </citation>
    <scope>NUCLEOTIDE SEQUENCE [LARGE SCALE GENOMIC DNA]</scope>
    <source>
        <strain evidence="8 9">DSM 5002</strain>
    </source>
</reference>
<name>A0A397QEI1_9HYPH</name>
<organism evidence="8 9">
    <name type="scientific">Dichotomicrobium thermohalophilum</name>
    <dbReference type="NCBI Taxonomy" id="933063"/>
    <lineage>
        <taxon>Bacteria</taxon>
        <taxon>Pseudomonadati</taxon>
        <taxon>Pseudomonadota</taxon>
        <taxon>Alphaproteobacteria</taxon>
        <taxon>Hyphomicrobiales</taxon>
        <taxon>Hyphomicrobiaceae</taxon>
        <taxon>Dichotomicrobium</taxon>
    </lineage>
</organism>
<dbReference type="NCBIfam" id="TIGR00166">
    <property type="entry name" value="S6"/>
    <property type="match status" value="1"/>
</dbReference>
<dbReference type="EMBL" id="QXDF01000001">
    <property type="protein sequence ID" value="RIA56474.1"/>
    <property type="molecule type" value="Genomic_DNA"/>
</dbReference>
<dbReference type="Gene3D" id="3.30.70.60">
    <property type="match status" value="1"/>
</dbReference>
<dbReference type="GO" id="GO:0003735">
    <property type="term" value="F:structural constituent of ribosome"/>
    <property type="evidence" value="ECO:0007669"/>
    <property type="project" value="InterPro"/>
</dbReference>
<comment type="function">
    <text evidence="4 6">Binds together with bS18 to 16S ribosomal RNA.</text>
</comment>
<evidence type="ECO:0000256" key="7">
    <source>
        <dbReference type="SAM" id="MobiDB-lite"/>
    </source>
</evidence>
<sequence>MPQYEHVFLARQDVSAQQAQSLLEEFSKVINDNGGQVGKTEYWGLKPLAYKIKKNRKAHYHMMNIDAPHEAVAEMERQMRLSGDVIRFLTLRVGELDDKPSPMMKRSEERRGSRRGGRGGGQE</sequence>
<evidence type="ECO:0000256" key="5">
    <source>
        <dbReference type="ARBA" id="ARBA00035294"/>
    </source>
</evidence>
<comment type="caution">
    <text evidence="8">The sequence shown here is derived from an EMBL/GenBank/DDBJ whole genome shotgun (WGS) entry which is preliminary data.</text>
</comment>
<feature type="region of interest" description="Disordered" evidence="7">
    <location>
        <begin position="97"/>
        <end position="123"/>
    </location>
</feature>
<keyword evidence="9" id="KW-1185">Reference proteome</keyword>
<proteinExistence type="inferred from homology"/>
<gene>
    <name evidence="6" type="primary">rpsF</name>
    <name evidence="8" type="ORF">BXY53_1580</name>
</gene>
<keyword evidence="3 6" id="KW-0687">Ribonucleoprotein</keyword>